<dbReference type="PANTHER" id="PTHR24356">
    <property type="entry name" value="SERINE/THREONINE-PROTEIN KINASE"/>
    <property type="match status" value="1"/>
</dbReference>
<feature type="region of interest" description="Disordered" evidence="10">
    <location>
        <begin position="25"/>
        <end position="101"/>
    </location>
</feature>
<gene>
    <name evidence="12" type="ORF">SCUD_LOCUS21328</name>
</gene>
<dbReference type="GO" id="GO:0035556">
    <property type="term" value="P:intracellular signal transduction"/>
    <property type="evidence" value="ECO:0007669"/>
    <property type="project" value="TreeGrafter"/>
</dbReference>
<dbReference type="InterPro" id="IPR011009">
    <property type="entry name" value="Kinase-like_dom_sf"/>
</dbReference>
<dbReference type="PANTHER" id="PTHR24356:SF303">
    <property type="entry name" value="ATYPICAL PROTEIN KINASE C"/>
    <property type="match status" value="1"/>
</dbReference>
<evidence type="ECO:0000259" key="11">
    <source>
        <dbReference type="PROSITE" id="PS50011"/>
    </source>
</evidence>
<dbReference type="InterPro" id="IPR000719">
    <property type="entry name" value="Prot_kinase_dom"/>
</dbReference>
<dbReference type="Proteomes" id="UP000279833">
    <property type="component" value="Unassembled WGS sequence"/>
</dbReference>
<dbReference type="GO" id="GO:0005524">
    <property type="term" value="F:ATP binding"/>
    <property type="evidence" value="ECO:0007669"/>
    <property type="project" value="UniProtKB-UniRule"/>
</dbReference>
<evidence type="ECO:0000313" key="14">
    <source>
        <dbReference type="WBParaSite" id="SCUD_0002133101-mRNA-1"/>
    </source>
</evidence>
<dbReference type="PROSITE" id="PS50011">
    <property type="entry name" value="PROTEIN_KINASE_DOM"/>
    <property type="match status" value="1"/>
</dbReference>
<reference evidence="14" key="1">
    <citation type="submission" date="2016-06" db="UniProtKB">
        <authorList>
            <consortium name="WormBaseParasite"/>
        </authorList>
    </citation>
    <scope>IDENTIFICATION</scope>
</reference>
<keyword evidence="4 9" id="KW-0547">Nucleotide-binding</keyword>
<evidence type="ECO:0000256" key="2">
    <source>
        <dbReference type="ARBA" id="ARBA00022527"/>
    </source>
</evidence>
<dbReference type="InterPro" id="IPR050236">
    <property type="entry name" value="Ser_Thr_kinase_AGC"/>
</dbReference>
<dbReference type="AlphaFoldDB" id="A0A183L1X7"/>
<evidence type="ECO:0000256" key="5">
    <source>
        <dbReference type="ARBA" id="ARBA00022777"/>
    </source>
</evidence>
<evidence type="ECO:0000256" key="7">
    <source>
        <dbReference type="ARBA" id="ARBA00047899"/>
    </source>
</evidence>
<protein>
    <recommendedName>
        <fullName evidence="1">non-specific serine/threonine protein kinase</fullName>
        <ecNumber evidence="1">2.7.11.1</ecNumber>
    </recommendedName>
</protein>
<evidence type="ECO:0000256" key="3">
    <source>
        <dbReference type="ARBA" id="ARBA00022679"/>
    </source>
</evidence>
<feature type="compositionally biased region" description="Polar residues" evidence="10">
    <location>
        <begin position="25"/>
        <end position="39"/>
    </location>
</feature>
<evidence type="ECO:0000256" key="8">
    <source>
        <dbReference type="ARBA" id="ARBA00048679"/>
    </source>
</evidence>
<dbReference type="WBParaSite" id="SCUD_0002133101-mRNA-1">
    <property type="protein sequence ID" value="SCUD_0002133101-mRNA-1"/>
    <property type="gene ID" value="SCUD_0002133101"/>
</dbReference>
<evidence type="ECO:0000256" key="6">
    <source>
        <dbReference type="ARBA" id="ARBA00022840"/>
    </source>
</evidence>
<evidence type="ECO:0000313" key="12">
    <source>
        <dbReference type="EMBL" id="VDP75113.1"/>
    </source>
</evidence>
<keyword evidence="13" id="KW-1185">Reference proteome</keyword>
<dbReference type="PROSITE" id="PS00107">
    <property type="entry name" value="PROTEIN_KINASE_ATP"/>
    <property type="match status" value="1"/>
</dbReference>
<dbReference type="GO" id="GO:0004674">
    <property type="term" value="F:protein serine/threonine kinase activity"/>
    <property type="evidence" value="ECO:0007669"/>
    <property type="project" value="UniProtKB-KW"/>
</dbReference>
<dbReference type="EMBL" id="UZAK01046311">
    <property type="protein sequence ID" value="VDP75113.1"/>
    <property type="molecule type" value="Genomic_DNA"/>
</dbReference>
<accession>A0A183L1X7</accession>
<feature type="compositionally biased region" description="Basic and acidic residues" evidence="10">
    <location>
        <begin position="49"/>
        <end position="77"/>
    </location>
</feature>
<reference evidence="12 13" key="2">
    <citation type="submission" date="2018-11" db="EMBL/GenBank/DDBJ databases">
        <authorList>
            <consortium name="Pathogen Informatics"/>
        </authorList>
    </citation>
    <scope>NUCLEOTIDE SEQUENCE [LARGE SCALE GENOMIC DNA]</scope>
    <source>
        <strain evidence="12">Dakar</strain>
        <strain evidence="13">Dakar, Senegal</strain>
    </source>
</reference>
<evidence type="ECO:0000256" key="9">
    <source>
        <dbReference type="PROSITE-ProRule" id="PRU10141"/>
    </source>
</evidence>
<feature type="compositionally biased region" description="Polar residues" evidence="10">
    <location>
        <begin position="78"/>
        <end position="92"/>
    </location>
</feature>
<dbReference type="InterPro" id="IPR017441">
    <property type="entry name" value="Protein_kinase_ATP_BS"/>
</dbReference>
<feature type="domain" description="Protein kinase" evidence="11">
    <location>
        <begin position="148"/>
        <end position="242"/>
    </location>
</feature>
<evidence type="ECO:0000256" key="1">
    <source>
        <dbReference type="ARBA" id="ARBA00012513"/>
    </source>
</evidence>
<keyword evidence="3" id="KW-0808">Transferase</keyword>
<evidence type="ECO:0000256" key="4">
    <source>
        <dbReference type="ARBA" id="ARBA00022741"/>
    </source>
</evidence>
<keyword evidence="6 9" id="KW-0067">ATP-binding</keyword>
<name>A0A183L1X7_9TREM</name>
<dbReference type="SUPFAM" id="SSF56112">
    <property type="entry name" value="Protein kinase-like (PK-like)"/>
    <property type="match status" value="1"/>
</dbReference>
<dbReference type="EC" id="2.7.11.1" evidence="1"/>
<dbReference type="STRING" id="6186.A0A183L1X7"/>
<sequence length="242" mass="26559">MRSISTFSTGSTPIVWDNNGNRPTTIATDLSSGTSNTLPSRLPVTIQPCKDDSKPPKLEKIIGLGEKESNQTSDKHFTPTSNTKNNLKSGSDNLIIETSGGVHPSSVPVPVSIITDKVDDKSIPIIEQRIIDIPDIPITSGRVGLHDFNLLKVIGRGSYAKVFQVEHKPTNRIYAMKVIKKETILDEEVRLVCTFGNLTNAFGLTVFHTFCKYVERKSLNIDLVLTNVYPSFSGSGCMHMTI</sequence>
<dbReference type="Gene3D" id="3.30.200.20">
    <property type="entry name" value="Phosphorylase Kinase, domain 1"/>
    <property type="match status" value="1"/>
</dbReference>
<comment type="catalytic activity">
    <reaction evidence="8">
        <text>L-seryl-[protein] + ATP = O-phospho-L-seryl-[protein] + ADP + H(+)</text>
        <dbReference type="Rhea" id="RHEA:17989"/>
        <dbReference type="Rhea" id="RHEA-COMP:9863"/>
        <dbReference type="Rhea" id="RHEA-COMP:11604"/>
        <dbReference type="ChEBI" id="CHEBI:15378"/>
        <dbReference type="ChEBI" id="CHEBI:29999"/>
        <dbReference type="ChEBI" id="CHEBI:30616"/>
        <dbReference type="ChEBI" id="CHEBI:83421"/>
        <dbReference type="ChEBI" id="CHEBI:456216"/>
        <dbReference type="EC" id="2.7.11.1"/>
    </reaction>
</comment>
<comment type="catalytic activity">
    <reaction evidence="7">
        <text>L-threonyl-[protein] + ATP = O-phospho-L-threonyl-[protein] + ADP + H(+)</text>
        <dbReference type="Rhea" id="RHEA:46608"/>
        <dbReference type="Rhea" id="RHEA-COMP:11060"/>
        <dbReference type="Rhea" id="RHEA-COMP:11605"/>
        <dbReference type="ChEBI" id="CHEBI:15378"/>
        <dbReference type="ChEBI" id="CHEBI:30013"/>
        <dbReference type="ChEBI" id="CHEBI:30616"/>
        <dbReference type="ChEBI" id="CHEBI:61977"/>
        <dbReference type="ChEBI" id="CHEBI:456216"/>
        <dbReference type="EC" id="2.7.11.1"/>
    </reaction>
</comment>
<organism evidence="14">
    <name type="scientific">Schistosoma curassoni</name>
    <dbReference type="NCBI Taxonomy" id="6186"/>
    <lineage>
        <taxon>Eukaryota</taxon>
        <taxon>Metazoa</taxon>
        <taxon>Spiralia</taxon>
        <taxon>Lophotrochozoa</taxon>
        <taxon>Platyhelminthes</taxon>
        <taxon>Trematoda</taxon>
        <taxon>Digenea</taxon>
        <taxon>Strigeidida</taxon>
        <taxon>Schistosomatoidea</taxon>
        <taxon>Schistosomatidae</taxon>
        <taxon>Schistosoma</taxon>
    </lineage>
</organism>
<evidence type="ECO:0000313" key="13">
    <source>
        <dbReference type="Proteomes" id="UP000279833"/>
    </source>
</evidence>
<keyword evidence="2" id="KW-0723">Serine/threonine-protein kinase</keyword>
<evidence type="ECO:0000256" key="10">
    <source>
        <dbReference type="SAM" id="MobiDB-lite"/>
    </source>
</evidence>
<feature type="binding site" evidence="9">
    <location>
        <position position="181"/>
    </location>
    <ligand>
        <name>ATP</name>
        <dbReference type="ChEBI" id="CHEBI:30616"/>
    </ligand>
</feature>
<feature type="region of interest" description="Disordered" evidence="10">
    <location>
        <begin position="1"/>
        <end position="20"/>
    </location>
</feature>
<proteinExistence type="predicted"/>
<keyword evidence="5" id="KW-0418">Kinase</keyword>